<keyword evidence="3" id="KW-0675">Receptor</keyword>
<dbReference type="Pfam" id="PF03401">
    <property type="entry name" value="TctC"/>
    <property type="match status" value="1"/>
</dbReference>
<organism evidence="3 4">
    <name type="scientific">Bordetella genomosp. 9</name>
    <dbReference type="NCBI Taxonomy" id="1416803"/>
    <lineage>
        <taxon>Bacteria</taxon>
        <taxon>Pseudomonadati</taxon>
        <taxon>Pseudomonadota</taxon>
        <taxon>Betaproteobacteria</taxon>
        <taxon>Burkholderiales</taxon>
        <taxon>Alcaligenaceae</taxon>
        <taxon>Bordetella</taxon>
    </lineage>
</organism>
<comment type="similarity">
    <text evidence="1">Belongs to the UPF0065 (bug) family.</text>
</comment>
<name>A0A1W6YXE9_9BORD</name>
<evidence type="ECO:0000256" key="1">
    <source>
        <dbReference type="ARBA" id="ARBA00006987"/>
    </source>
</evidence>
<feature type="chain" id="PRO_5012122558" evidence="2">
    <location>
        <begin position="38"/>
        <end position="336"/>
    </location>
</feature>
<protein>
    <submittedName>
        <fullName evidence="3">Receptor</fullName>
    </submittedName>
</protein>
<evidence type="ECO:0000313" key="4">
    <source>
        <dbReference type="Proteomes" id="UP000194139"/>
    </source>
</evidence>
<feature type="signal peptide" evidence="2">
    <location>
        <begin position="1"/>
        <end position="37"/>
    </location>
</feature>
<dbReference type="Gene3D" id="3.40.190.150">
    <property type="entry name" value="Bordetella uptake gene, domain 1"/>
    <property type="match status" value="1"/>
</dbReference>
<dbReference type="InterPro" id="IPR005064">
    <property type="entry name" value="BUG"/>
</dbReference>
<gene>
    <name evidence="3" type="ORF">CAL13_02920</name>
</gene>
<dbReference type="EMBL" id="CP021109">
    <property type="protein sequence ID" value="ARP85283.1"/>
    <property type="molecule type" value="Genomic_DNA"/>
</dbReference>
<accession>A0A1W6YXE9</accession>
<evidence type="ECO:0000313" key="3">
    <source>
        <dbReference type="EMBL" id="ARP85283.1"/>
    </source>
</evidence>
<dbReference type="Gene3D" id="3.40.190.10">
    <property type="entry name" value="Periplasmic binding protein-like II"/>
    <property type="match status" value="1"/>
</dbReference>
<dbReference type="CDD" id="cd07012">
    <property type="entry name" value="PBP2_Bug_TTT"/>
    <property type="match status" value="1"/>
</dbReference>
<dbReference type="SUPFAM" id="SSF53850">
    <property type="entry name" value="Periplasmic binding protein-like II"/>
    <property type="match status" value="1"/>
</dbReference>
<evidence type="ECO:0000256" key="2">
    <source>
        <dbReference type="SAM" id="SignalP"/>
    </source>
</evidence>
<dbReference type="PANTHER" id="PTHR42928">
    <property type="entry name" value="TRICARBOXYLATE-BINDING PROTEIN"/>
    <property type="match status" value="1"/>
</dbReference>
<sequence>MSARYFPVSSFRRLGAALGATALALGLAAAPSAPALAAYPERPIQVIISFPPAGATDILARAISQKLAIELKQSVIVENRPGAGGAIGLAAAAKAPADGYTLYLAAVTNQAIAASIYKKQPASLIDNFVPIAGVGISPHILEVPASLPIQNVGELIAYLKAQPGQYNFASQGTGTLSHLESELLALKTGVKVTHIPYKGSSQALPELVSGSSTFMFDSIPGSMPLIQAGKLRVLAVASGTRSSLLPDVPTLKEAGIEGVQADNLFGFVAPKGTPQANIDTIAQALQKVLAMPDLKAAVSAQGAELSYTPAAEFGQAIVQEHKIWADVVNQAKVSVE</sequence>
<dbReference type="InterPro" id="IPR042100">
    <property type="entry name" value="Bug_dom1"/>
</dbReference>
<keyword evidence="2" id="KW-0732">Signal</keyword>
<dbReference type="PANTHER" id="PTHR42928:SF5">
    <property type="entry name" value="BLR1237 PROTEIN"/>
    <property type="match status" value="1"/>
</dbReference>
<dbReference type="PIRSF" id="PIRSF017082">
    <property type="entry name" value="YflP"/>
    <property type="match status" value="1"/>
</dbReference>
<keyword evidence="4" id="KW-1185">Reference proteome</keyword>
<dbReference type="RefSeq" id="WP_086071456.1">
    <property type="nucleotide sequence ID" value="NZ_CP021109.1"/>
</dbReference>
<dbReference type="Proteomes" id="UP000194139">
    <property type="component" value="Chromosome"/>
</dbReference>
<reference evidence="3 4" key="1">
    <citation type="submission" date="2017-05" db="EMBL/GenBank/DDBJ databases">
        <title>Complete and WGS of Bordetella genogroups.</title>
        <authorList>
            <person name="Spilker T."/>
            <person name="LiPuma J."/>
        </authorList>
    </citation>
    <scope>NUCLEOTIDE SEQUENCE [LARGE SCALE GENOMIC DNA]</scope>
    <source>
        <strain evidence="3 4">AU17164</strain>
    </source>
</reference>
<proteinExistence type="inferred from homology"/>
<dbReference type="AlphaFoldDB" id="A0A1W6YXE9"/>